<comment type="caution">
    <text evidence="2">The sequence shown here is derived from an EMBL/GenBank/DDBJ whole genome shotgun (WGS) entry which is preliminary data.</text>
</comment>
<keyword evidence="3" id="KW-1185">Reference proteome</keyword>
<evidence type="ECO:0000256" key="1">
    <source>
        <dbReference type="SAM" id="Phobius"/>
    </source>
</evidence>
<dbReference type="Proteomes" id="UP000037387">
    <property type="component" value="Unassembled WGS sequence"/>
</dbReference>
<gene>
    <name evidence="2" type="ORF">M768_17020</name>
</gene>
<feature type="transmembrane region" description="Helical" evidence="1">
    <location>
        <begin position="28"/>
        <end position="47"/>
    </location>
</feature>
<protein>
    <submittedName>
        <fullName evidence="2">Uncharacterized protein</fullName>
    </submittedName>
</protein>
<evidence type="ECO:0000313" key="2">
    <source>
        <dbReference type="EMBL" id="KON72162.1"/>
    </source>
</evidence>
<dbReference type="AlphaFoldDB" id="A0A0M0F448"/>
<dbReference type="EMBL" id="ATNL01000013">
    <property type="protein sequence ID" value="KON72162.1"/>
    <property type="molecule type" value="Genomic_DNA"/>
</dbReference>
<name>A0A0M0F448_CELCE</name>
<accession>A0A0M0F448</accession>
<reference evidence="2 3" key="1">
    <citation type="journal article" date="2015" name="Sci. Rep.">
        <title>Functional and structural properties of a novel cellulosome-like multienzyme complex: efficient glycoside hydrolysis of water-insoluble 7-xylosyl-10-deacetylpaclitaxel.</title>
        <authorList>
            <person name="Dou T.Y."/>
            <person name="Luan H.W."/>
            <person name="Ge G.B."/>
            <person name="Dong M.M."/>
            <person name="Zou H.F."/>
            <person name="He Y.Q."/>
            <person name="Cui P."/>
            <person name="Wang J.Y."/>
            <person name="Hao D.C."/>
            <person name="Yang S.L."/>
            <person name="Yang L."/>
        </authorList>
    </citation>
    <scope>NUCLEOTIDE SEQUENCE [LARGE SCALE GENOMIC DNA]</scope>
    <source>
        <strain evidence="2 3">F16</strain>
    </source>
</reference>
<keyword evidence="1" id="KW-1133">Transmembrane helix</keyword>
<dbReference type="RefSeq" id="WP_144425673.1">
    <property type="nucleotide sequence ID" value="NZ_KQ435294.1"/>
</dbReference>
<dbReference type="PATRIC" id="fig|1350482.3.peg.3742"/>
<keyword evidence="1" id="KW-0472">Membrane</keyword>
<organism evidence="2 3">
    <name type="scientific">Cellulosimicrobium cellulans F16</name>
    <dbReference type="NCBI Taxonomy" id="1350482"/>
    <lineage>
        <taxon>Bacteria</taxon>
        <taxon>Bacillati</taxon>
        <taxon>Actinomycetota</taxon>
        <taxon>Actinomycetes</taxon>
        <taxon>Micrococcales</taxon>
        <taxon>Promicromonosporaceae</taxon>
        <taxon>Cellulosimicrobium</taxon>
    </lineage>
</organism>
<sequence>MPLWLILVIVGAVLLILGVAIEAAKVLIWIGIIVLVVSLVIGLLNRAKGAAR</sequence>
<keyword evidence="1" id="KW-0812">Transmembrane</keyword>
<proteinExistence type="predicted"/>
<evidence type="ECO:0000313" key="3">
    <source>
        <dbReference type="Proteomes" id="UP000037387"/>
    </source>
</evidence>